<dbReference type="GO" id="GO:0061928">
    <property type="term" value="F:glutathione specific gamma-glutamylcyclotransferase activity"/>
    <property type="evidence" value="ECO:0007669"/>
    <property type="project" value="UniProtKB-EC"/>
</dbReference>
<feature type="compositionally biased region" description="Basic and acidic residues" evidence="3">
    <location>
        <begin position="6673"/>
        <end position="6691"/>
    </location>
</feature>
<feature type="compositionally biased region" description="Basic residues" evidence="3">
    <location>
        <begin position="171"/>
        <end position="180"/>
    </location>
</feature>
<feature type="compositionally biased region" description="Basic residues" evidence="3">
    <location>
        <begin position="5784"/>
        <end position="5804"/>
    </location>
</feature>
<feature type="compositionally biased region" description="Basic and acidic residues" evidence="3">
    <location>
        <begin position="5151"/>
        <end position="5161"/>
    </location>
</feature>
<feature type="compositionally biased region" description="Basic and acidic residues" evidence="3">
    <location>
        <begin position="5588"/>
        <end position="5605"/>
    </location>
</feature>
<dbReference type="CDD" id="cd06661">
    <property type="entry name" value="GGCT_like"/>
    <property type="match status" value="1"/>
</dbReference>
<organism evidence="5">
    <name type="scientific">Tanacetum cinerariifolium</name>
    <name type="common">Dalmatian daisy</name>
    <name type="synonym">Chrysanthemum cinerariifolium</name>
    <dbReference type="NCBI Taxonomy" id="118510"/>
    <lineage>
        <taxon>Eukaryota</taxon>
        <taxon>Viridiplantae</taxon>
        <taxon>Streptophyta</taxon>
        <taxon>Embryophyta</taxon>
        <taxon>Tracheophyta</taxon>
        <taxon>Spermatophyta</taxon>
        <taxon>Magnoliopsida</taxon>
        <taxon>eudicotyledons</taxon>
        <taxon>Gunneridae</taxon>
        <taxon>Pentapetalae</taxon>
        <taxon>asterids</taxon>
        <taxon>campanulids</taxon>
        <taxon>Asterales</taxon>
        <taxon>Asteraceae</taxon>
        <taxon>Asteroideae</taxon>
        <taxon>Anthemideae</taxon>
        <taxon>Anthemidinae</taxon>
        <taxon>Tanacetum</taxon>
    </lineage>
</organism>
<dbReference type="PANTHER" id="PTHR12192:SF2">
    <property type="entry name" value="GLUTATHIONE-SPECIFIC GAMMA-GLUTAMYLCYCLOTRANSFERASE 2"/>
    <property type="match status" value="1"/>
</dbReference>
<feature type="compositionally biased region" description="Basic residues" evidence="3">
    <location>
        <begin position="5871"/>
        <end position="5890"/>
    </location>
</feature>
<dbReference type="PROSITE" id="PS50931">
    <property type="entry name" value="HTH_LYSR"/>
    <property type="match status" value="1"/>
</dbReference>
<feature type="compositionally biased region" description="Low complexity" evidence="3">
    <location>
        <begin position="6453"/>
        <end position="6469"/>
    </location>
</feature>
<dbReference type="InterPro" id="IPR036388">
    <property type="entry name" value="WH-like_DNA-bd_sf"/>
</dbReference>
<feature type="compositionally biased region" description="Basic residues" evidence="3">
    <location>
        <begin position="3265"/>
        <end position="3275"/>
    </location>
</feature>
<feature type="compositionally biased region" description="Basic and acidic residues" evidence="3">
    <location>
        <begin position="5806"/>
        <end position="5822"/>
    </location>
</feature>
<proteinExistence type="predicted"/>
<evidence type="ECO:0000313" key="5">
    <source>
        <dbReference type="EMBL" id="GEU28374.1"/>
    </source>
</evidence>
<feature type="compositionally biased region" description="Basic residues" evidence="3">
    <location>
        <begin position="6211"/>
        <end position="6221"/>
    </location>
</feature>
<feature type="compositionally biased region" description="Low complexity" evidence="3">
    <location>
        <begin position="181"/>
        <end position="192"/>
    </location>
</feature>
<dbReference type="Gene3D" id="3.10.490.10">
    <property type="entry name" value="Gamma-glutamyl cyclotransferase-like"/>
    <property type="match status" value="1"/>
</dbReference>
<feature type="compositionally biased region" description="Gly residues" evidence="3">
    <location>
        <begin position="4447"/>
        <end position="4457"/>
    </location>
</feature>
<feature type="region of interest" description="Disordered" evidence="3">
    <location>
        <begin position="5947"/>
        <end position="5985"/>
    </location>
</feature>
<dbReference type="Pfam" id="PF00126">
    <property type="entry name" value="HTH_1"/>
    <property type="match status" value="1"/>
</dbReference>
<dbReference type="InterPro" id="IPR006840">
    <property type="entry name" value="ChaC"/>
</dbReference>
<dbReference type="InterPro" id="IPR013249">
    <property type="entry name" value="RNA_pol_sigma70_r4_t2"/>
</dbReference>
<dbReference type="EMBL" id="BKCJ010000005">
    <property type="protein sequence ID" value="GEU28374.1"/>
    <property type="molecule type" value="Genomic_DNA"/>
</dbReference>
<evidence type="ECO:0000256" key="2">
    <source>
        <dbReference type="ARBA" id="ARBA00023239"/>
    </source>
</evidence>
<feature type="compositionally biased region" description="Basic and acidic residues" evidence="3">
    <location>
        <begin position="4686"/>
        <end position="4703"/>
    </location>
</feature>
<feature type="region of interest" description="Disordered" evidence="3">
    <location>
        <begin position="3103"/>
        <end position="3129"/>
    </location>
</feature>
<feature type="compositionally biased region" description="Low complexity" evidence="3">
    <location>
        <begin position="5749"/>
        <end position="5769"/>
    </location>
</feature>
<dbReference type="SUPFAM" id="SSF46785">
    <property type="entry name" value="Winged helix' DNA-binding domain"/>
    <property type="match status" value="1"/>
</dbReference>
<feature type="region of interest" description="Disordered" evidence="3">
    <location>
        <begin position="4680"/>
        <end position="4743"/>
    </location>
</feature>
<dbReference type="Pfam" id="PF04752">
    <property type="entry name" value="ChaC"/>
    <property type="match status" value="1"/>
</dbReference>
<evidence type="ECO:0000256" key="3">
    <source>
        <dbReference type="SAM" id="MobiDB-lite"/>
    </source>
</evidence>
<feature type="region of interest" description="Disordered" evidence="3">
    <location>
        <begin position="6001"/>
        <end position="6031"/>
    </location>
</feature>
<dbReference type="SUPFAM" id="SSF88659">
    <property type="entry name" value="Sigma3 and sigma4 domains of RNA polymerase sigma factors"/>
    <property type="match status" value="1"/>
</dbReference>
<dbReference type="Pfam" id="PF11304">
    <property type="entry name" value="DUF3106"/>
    <property type="match status" value="1"/>
</dbReference>
<feature type="compositionally biased region" description="Basic residues" evidence="3">
    <location>
        <begin position="3775"/>
        <end position="3784"/>
    </location>
</feature>
<feature type="compositionally biased region" description="Polar residues" evidence="3">
    <location>
        <begin position="418"/>
        <end position="429"/>
    </location>
</feature>
<feature type="region of interest" description="Disordered" evidence="3">
    <location>
        <begin position="5513"/>
        <end position="5619"/>
    </location>
</feature>
<feature type="compositionally biased region" description="Gly residues" evidence="3">
    <location>
        <begin position="6287"/>
        <end position="6296"/>
    </location>
</feature>
<feature type="compositionally biased region" description="Low complexity" evidence="3">
    <location>
        <begin position="5645"/>
        <end position="5654"/>
    </location>
</feature>
<accession>A0A699GEQ9</accession>
<feature type="compositionally biased region" description="Basic residues" evidence="3">
    <location>
        <begin position="6637"/>
        <end position="6648"/>
    </location>
</feature>
<dbReference type="SUPFAM" id="SSF110857">
    <property type="entry name" value="Gamma-glutamyl cyclotransferase-like"/>
    <property type="match status" value="1"/>
</dbReference>
<keyword evidence="2" id="KW-0456">Lyase</keyword>
<feature type="region of interest" description="Disordered" evidence="3">
    <location>
        <begin position="6774"/>
        <end position="6836"/>
    </location>
</feature>
<feature type="compositionally biased region" description="Basic residues" evidence="3">
    <location>
        <begin position="5845"/>
        <end position="5857"/>
    </location>
</feature>
<dbReference type="InterPro" id="IPR000847">
    <property type="entry name" value="LysR_HTH_N"/>
</dbReference>
<dbReference type="PANTHER" id="PTHR12192">
    <property type="entry name" value="CATION TRANSPORT PROTEIN CHAC-RELATED"/>
    <property type="match status" value="1"/>
</dbReference>
<feature type="compositionally biased region" description="Low complexity" evidence="3">
    <location>
        <begin position="6112"/>
        <end position="6121"/>
    </location>
</feature>
<feature type="compositionally biased region" description="Pro residues" evidence="3">
    <location>
        <begin position="464"/>
        <end position="473"/>
    </location>
</feature>
<feature type="compositionally biased region" description="Basic and acidic residues" evidence="3">
    <location>
        <begin position="403"/>
        <end position="417"/>
    </location>
</feature>
<dbReference type="InterPro" id="IPR021212">
    <property type="entry name" value="DUF2760"/>
</dbReference>
<feature type="region of interest" description="Disordered" evidence="3">
    <location>
        <begin position="5645"/>
        <end position="5918"/>
    </location>
</feature>
<dbReference type="InterPro" id="IPR019651">
    <property type="entry name" value="Glutamate_DH_NAD-spec"/>
</dbReference>
<feature type="compositionally biased region" description="Basic and acidic residues" evidence="3">
    <location>
        <begin position="5524"/>
        <end position="5534"/>
    </location>
</feature>
<dbReference type="GO" id="GO:0006751">
    <property type="term" value="P:glutathione catabolic process"/>
    <property type="evidence" value="ECO:0007669"/>
    <property type="project" value="InterPro"/>
</dbReference>
<dbReference type="GO" id="GO:0005737">
    <property type="term" value="C:cytoplasm"/>
    <property type="evidence" value="ECO:0007669"/>
    <property type="project" value="TreeGrafter"/>
</dbReference>
<feature type="compositionally biased region" description="Basic residues" evidence="3">
    <location>
        <begin position="6470"/>
        <end position="6482"/>
    </location>
</feature>
<feature type="compositionally biased region" description="Basic residues" evidence="3">
    <location>
        <begin position="5732"/>
        <end position="5748"/>
    </location>
</feature>
<comment type="caution">
    <text evidence="5">The sequence shown here is derived from an EMBL/GenBank/DDBJ whole genome shotgun (WGS) entry which is preliminary data.</text>
</comment>
<dbReference type="InterPro" id="IPR013024">
    <property type="entry name" value="GGCT-like"/>
</dbReference>
<feature type="compositionally biased region" description="Basic and acidic residues" evidence="3">
    <location>
        <begin position="6525"/>
        <end position="6534"/>
    </location>
</feature>
<feature type="compositionally biased region" description="Gly residues" evidence="3">
    <location>
        <begin position="6823"/>
        <end position="6836"/>
    </location>
</feature>
<feature type="region of interest" description="Disordered" evidence="3">
    <location>
        <begin position="5113"/>
        <end position="5171"/>
    </location>
</feature>
<feature type="region of interest" description="Disordered" evidence="3">
    <location>
        <begin position="403"/>
        <end position="473"/>
    </location>
</feature>
<feature type="compositionally biased region" description="Gly residues" evidence="3">
    <location>
        <begin position="6122"/>
        <end position="6133"/>
    </location>
</feature>
<feature type="compositionally biased region" description="Basic residues" evidence="3">
    <location>
        <begin position="5674"/>
        <end position="5687"/>
    </location>
</feature>
<feature type="compositionally biased region" description="Basic residues" evidence="3">
    <location>
        <begin position="5823"/>
        <end position="5834"/>
    </location>
</feature>
<evidence type="ECO:0000256" key="1">
    <source>
        <dbReference type="ARBA" id="ARBA00012344"/>
    </source>
</evidence>
<dbReference type="Gene3D" id="1.10.10.10">
    <property type="entry name" value="Winged helix-like DNA-binding domain superfamily/Winged helix DNA-binding domain"/>
    <property type="match status" value="2"/>
</dbReference>
<reference evidence="5" key="1">
    <citation type="journal article" date="2019" name="Sci. Rep.">
        <title>Draft genome of Tanacetum cinerariifolium, the natural source of mosquito coil.</title>
        <authorList>
            <person name="Yamashiro T."/>
            <person name="Shiraishi A."/>
            <person name="Satake H."/>
            <person name="Nakayama K."/>
        </authorList>
    </citation>
    <scope>NUCLEOTIDE SEQUENCE</scope>
</reference>
<feature type="compositionally biased region" description="Basic residues" evidence="3">
    <location>
        <begin position="6423"/>
        <end position="6432"/>
    </location>
</feature>
<name>A0A699GEQ9_TANCI</name>
<feature type="compositionally biased region" description="Basic residues" evidence="3">
    <location>
        <begin position="5711"/>
        <end position="5725"/>
    </location>
</feature>
<feature type="compositionally biased region" description="Low complexity" evidence="3">
    <location>
        <begin position="6405"/>
        <end position="6418"/>
    </location>
</feature>
<dbReference type="GO" id="GO:0016987">
    <property type="term" value="F:sigma factor activity"/>
    <property type="evidence" value="ECO:0007669"/>
    <property type="project" value="InterPro"/>
</dbReference>
<dbReference type="Pfam" id="PF10816">
    <property type="entry name" value="DUF2760"/>
    <property type="match status" value="1"/>
</dbReference>
<feature type="region of interest" description="Disordered" evidence="3">
    <location>
        <begin position="3706"/>
        <end position="3785"/>
    </location>
</feature>
<feature type="region of interest" description="Disordered" evidence="3">
    <location>
        <begin position="572"/>
        <end position="603"/>
    </location>
</feature>
<feature type="compositionally biased region" description="Basic residues" evidence="3">
    <location>
        <begin position="5606"/>
        <end position="5619"/>
    </location>
</feature>
<feature type="compositionally biased region" description="Basic residues" evidence="3">
    <location>
        <begin position="4461"/>
        <end position="4483"/>
    </location>
</feature>
<feature type="compositionally biased region" description="Low complexity" evidence="3">
    <location>
        <begin position="6658"/>
        <end position="6671"/>
    </location>
</feature>
<evidence type="ECO:0000259" key="4">
    <source>
        <dbReference type="PROSITE" id="PS50931"/>
    </source>
</evidence>
<feature type="compositionally biased region" description="Basic residues" evidence="3">
    <location>
        <begin position="3107"/>
        <end position="3121"/>
    </location>
</feature>
<feature type="region of interest" description="Disordered" evidence="3">
    <location>
        <begin position="3255"/>
        <end position="3288"/>
    </location>
</feature>
<keyword evidence="5" id="KW-0808">Transferase</keyword>
<protein>
    <recommendedName>
        <fullName evidence="1">glutathione-specific gamma-glutamylcyclotransferase</fullName>
        <ecNumber evidence="1">4.3.2.7</ecNumber>
    </recommendedName>
</protein>
<feature type="compositionally biased region" description="Polar residues" evidence="3">
    <location>
        <begin position="440"/>
        <end position="460"/>
    </location>
</feature>
<feature type="compositionally biased region" description="Basic residues" evidence="3">
    <location>
        <begin position="5655"/>
        <end position="5667"/>
    </location>
</feature>
<dbReference type="EC" id="4.3.2.7" evidence="1"/>
<feature type="region of interest" description="Disordered" evidence="3">
    <location>
        <begin position="6046"/>
        <end position="6298"/>
    </location>
</feature>
<feature type="compositionally biased region" description="Low complexity" evidence="3">
    <location>
        <begin position="5540"/>
        <end position="5550"/>
    </location>
</feature>
<dbReference type="Pfam" id="PF08281">
    <property type="entry name" value="Sigma70_r4_2"/>
    <property type="match status" value="1"/>
</dbReference>
<feature type="compositionally biased region" description="Low complexity" evidence="3">
    <location>
        <begin position="589"/>
        <end position="603"/>
    </location>
</feature>
<feature type="compositionally biased region" description="Low complexity" evidence="3">
    <location>
        <begin position="6232"/>
        <end position="6254"/>
    </location>
</feature>
<dbReference type="GO" id="GO:0003677">
    <property type="term" value="F:DNA binding"/>
    <property type="evidence" value="ECO:0007669"/>
    <property type="project" value="InterPro"/>
</dbReference>
<dbReference type="InterPro" id="IPR036390">
    <property type="entry name" value="WH_DNA-bd_sf"/>
</dbReference>
<feature type="compositionally biased region" description="Basic and acidic residues" evidence="3">
    <location>
        <begin position="572"/>
        <end position="581"/>
    </location>
</feature>
<feature type="region of interest" description="Disordered" evidence="3">
    <location>
        <begin position="171"/>
        <end position="208"/>
    </location>
</feature>
<dbReference type="NCBIfam" id="NF006550">
    <property type="entry name" value="PRK09047.1"/>
    <property type="match status" value="1"/>
</dbReference>
<feature type="compositionally biased region" description="Basic and acidic residues" evidence="3">
    <location>
        <begin position="5113"/>
        <end position="5125"/>
    </location>
</feature>
<feature type="domain" description="HTH lysR-type" evidence="4">
    <location>
        <begin position="4363"/>
        <end position="4408"/>
    </location>
</feature>
<feature type="compositionally biased region" description="Low complexity" evidence="3">
    <location>
        <begin position="4710"/>
        <end position="4720"/>
    </location>
</feature>
<feature type="region of interest" description="Disordered" evidence="3">
    <location>
        <begin position="4434"/>
        <end position="4511"/>
    </location>
</feature>
<dbReference type="GO" id="GO:0006352">
    <property type="term" value="P:DNA-templated transcription initiation"/>
    <property type="evidence" value="ECO:0007669"/>
    <property type="project" value="InterPro"/>
</dbReference>
<dbReference type="InterPro" id="IPR021455">
    <property type="entry name" value="DUF3106"/>
</dbReference>
<feature type="region of interest" description="Disordered" evidence="3">
    <location>
        <begin position="4776"/>
        <end position="4800"/>
    </location>
</feature>
<dbReference type="Pfam" id="PF10712">
    <property type="entry name" value="NAD-GH"/>
    <property type="match status" value="1"/>
</dbReference>
<feature type="compositionally biased region" description="Low complexity" evidence="3">
    <location>
        <begin position="6137"/>
        <end position="6148"/>
    </location>
</feature>
<feature type="compositionally biased region" description="Basic residues" evidence="3">
    <location>
        <begin position="6087"/>
        <end position="6096"/>
    </location>
</feature>
<dbReference type="InterPro" id="IPR013324">
    <property type="entry name" value="RNA_pol_sigma_r3/r4-like"/>
</dbReference>
<dbReference type="GO" id="GO:0016740">
    <property type="term" value="F:transferase activity"/>
    <property type="evidence" value="ECO:0007669"/>
    <property type="project" value="UniProtKB-KW"/>
</dbReference>
<feature type="region of interest" description="Disordered" evidence="3">
    <location>
        <begin position="6579"/>
        <end position="6699"/>
    </location>
</feature>
<sequence>MATDKELSDFLENVERRAFKQAVYAVRKDESALDIVQDAMIKLAEKYGDKPAAELPMLFQRILQTTILDYFRREKVRNNWVSLFSGMGSSQNDSEDFDILESFAAEEGTEAAESSADKVERQQMLSLIDGEVQKLPARQREAFLMRYWQDMDVAETAEAMGCAARAQRNTRRSARFHHRPPGAGAQAGAGPQKSLRGGAPHRAPVEAGHRWRRRAVARFRLAGTGGSGAADAVTGWRPHRHLSLRRTAAHCRPGRDGRRRAVRRTAAYGVPRSRLQRLPGTERAIMAVSGPVKLGIATLAVLAVAAGGAAWVGPRANAPSALTANAPGTPESPEKLRWQDLTPAQRTALEPLAAEWDKTEPIRRQKWLAIAQRYATMKPDEQLRVQERMREWVRMTPEERRQVRENFARAQKVDPSKKSTQWENYQQLTDEQKKQLAARSPTTNKKQLANLATPSQSKQQMPAPIKPPAPPLPPPVVPAGPAAAPAPWIDPDTGQPWPDASNIMPVIAPPSPPVPAAPPGLDGVRIPAGVCGAVPALPGLRNDHRRQPCARDRALAPGAGVRDPGRVFHPPVDARRPDPGHAHLAPETGPCRSRPRGAARGGRALSAELAVGVAGRGGVRRVRAAPMAGAGRGAGRYRAVVAPFAHGQARHGDAAHADAFHRHDVQSHHFAHVLDLARLRVFHGKAQAVFVLPADLDGRQRLAIERQAVIEQRQAVVLDLAAHLHDDFLFDLCGVVDQLAGNPKILGKDQQAAGPGFQRRGQRQVGEMAFQHALARRSARERVGLEQVQRLLAVLADATIHARRFVHQQRDGHDFQQRGVVGHRDLLLRRDARAGIFHQHAIDADIAALDIDFGLAARAGAHLGQALGQAHGVVVVFDCGVHPKKSPNTHVVQPLAYKGRDVDVKNIGLRRADRDAAHLGQFARKIRGVGVVFGQARHVVLECIQAAGRHHPRLAHAAAEHLAPAFGFLDQRLAAAQDRAHGRAQAFRQADRRAVETGHRLARAHIHLHGGVAQAGAVEVRGQAPFVRQRRGRARVVQAQHPPADGVFQRQQARARKMKIVGLDVRGNVGQRDAAVRLVEDGLRLDTAQYRRAAAFVLVGVAFLPHQVFVAAAAVGQQGQQVALRARRREQRILVTEHVGRHFLQAVDGGVVAIDVVAHVGSVHGGAHGRAGASDGIAAQIQPAVVLCNLHFLEALGRTLARQVFVGGDDQLIFHRVLPAHQFRHRDLVAMGFELQAAQHVGDLAAEFARVDRVAPDFGQRRLAHRLPLVLLEDRRDFRLAARHQHDVLRFLFQCEVDGVIGGRVTGMQRGDDVDLRRQQGRLGRFGHRQRQERHAGKVELRGQLLRARDQFFARFDAVDVRAGFERLEEQVVDDEAQVRLAGAVIDQRHIAFGGQHILEQRLDELVQVVHLFQFAAAVLVHLAVAREDVQLLQQRDRLAFADFGHVVGAGDGGADLRCDRSSSATTAWHDRRDTASRPQALSSMSSSVSLASFSDPIPSRTSTWQVVQAHDFSHACSMWMSFSSMMSHRVWPGLASTTAPSGHSLAWGRNTICGTRLPLHLILAPPSSPRTRGSIGRRFSRLCMDSRLRGNDGAQADGFLHYLIERLARQRAAHAAVHAARREFFGALRQRFHGCLHGAMVGRAGLRLRQHGAGGRQQRVDRHALVVGQQRCIFIERRLRGQQDALRFHLFFAQRAGDHVHVGRFVRFLQHARHVVVTEAIRRLDGDRRFHARAQFARGRRQQAIGIDLIGDADARRAGRHGWNAAQFEPRQRTAIGHQFALALQHVHGQRGLAILECRELLRAGARDRGITRDDFFHQAAHGLDTERQRDHVQQQPVVAGGAIAGQQIGLHGSAQRHDLVRVDVRMRRGMKILADRALHVRHARGAAHHDHAIDVVRIDAGVAQGFFDRVHGLGDQVLGDVLENLGRDAHVDFLAGAQHRIDRHFGFRRQQFLRFARLDHQHRRVFIGQRRQFFLLVDVAEQAVIEVVAAQRGVAAGGQHFEHALGQAQDRDIERAATEVVDGVDAFGAVIEAVRNGGGSRFGEQAQDVDAGQLRRILGGLALGVVEVRRHGDHRAHQVVAERVFRALAQRSQDLRRDLHRAFHAGHGFDQHHAGRVLEIVRHVFHVRDVGQAASHEALDGDDGIFRIGRLRLLRLVADVGVAVGQVAHHGRQQRPAFLVVQHFWNAVAHGGNERIGGAEVDPDRQPVLVRCGGHAWFGNLQKCHGWSLYLVGLPEPRKEPAGAPPVSGFDCFEGEADFFAEFFEEHQRAHALRGGGKVAGVELPFDLRQLVLAGGAQVAVERVEGIGVFGRAGVAQRFAPFHLLHQERHRHGSIRFGLQIDAVQLAQRCPAPLRRRRTAAATGTAQNGFAWAAIRRLDTEALAATASVFFVGVVELEALVQAFACEVELGAVDIWKALRIDKDFDAVRLEHAVLVRHFVNILELVRQARAAGAGIYKTKVVAMRSPSPRRHGRMATTLSDGCVLGLVILHCGLDGVFRQDRAVDFDRRQRQFFSDLRVLDGQRLVQGFALDPFGDQRARRDGRTAAIRLELGIFDQAIGADLDLQFHHVAAGGRAHHAGADAVIALVERADIAWIFVVVQHFFRVSHFVAPRRQFTQFAHFRLHQLDGEVDVFLGRETADGKADRAVRQLVAAAQRAQHVRGLQAGRRTGRTRRYCQVLDGHDQRLALDVVEADVEVVRHAVFHVAVDIGFFDFLQAIGQAVAQRLDARHFRVHLDFGQAERLPHAHDLVGRQGARTQAALVTAAMHLRFDAHAWLAADVQRAHAFRAIGFVRGKGHQVDLGFLQVDHYFTRGLRRVAVEDDAFRAAQRTNFVDRLDHADFVIDQHDRNQDGVRTDGRSQLLDGDQAVILRLQVGRFETLTLQLAHGVEHGFVLGFHRDDVLAFSLVELRCALDGQVVRLGSAGGPDDFARVGIDQGGDMGARLFHGLFSRPAVHVAARRRVAELLAQVGNHGVGHARVDRRGGRIIHIDREMRRGLELYGGEIFFWGVHLILQRHGIQIINHLFIERGPQLVGHATHATGGVRPVAIFLAAALGGIQRLIDSDDDVGNSDLVGAARQTVAPARAADRFDDLFGDFAPQDHGGRHGRLRGQPRHHRLEKRQPCPGVLDGRHMAAEHQRRIEQQEALFGQLALHVVQGLDMGAGAAARLARHHGHGVAGGVLEPKLTVGHQQHFHEVAQRRGLVDRLRQAAALLARPQAAHGAVHEAHAGGLAWAGTGRLPVAAGSRAWPPLWPSGHRSAAGARKRGRHRGRRVSGSAGSWRKAAGQRRDCSAPLAARLLLRQPAAVEARFLQAGADIPVIAHQAPRQIVQVVVDHDDGGALVDAEVVRRHPACAAAAPMMEHGGKRRLETARARLVQFHGLVVLDGGQHDFRRERQRRGHRPWRQGAVVGTVRHAAGHVIIKLALHAADLAGAGAGTVTGRDAPVQGIVFGKAERILDGVALLHQRRAAAVFKVIEIAAAHEVVADVAHVEPHVRHLVDEQRPRVQVVDTVDRFPFVGAGPGVVAVAFDGVRRRAQRQYVQDQRLVVPFPVPAQKPLVGAPPVAQQPLAAAHPLPVDAAIQQVAQFADFMLVLRGAREILGRSQHARYQQRCVYARQLRVLGAGARLHVDEMVIKPLVTGGRGRLALFAIGEKTQGGQRARDCQLARHETALDGNRVARERHAHRGNAGGPALACPPTAGMCRNSQTGPPRIQMPPTPRPAAGMDGPVGMRARPRRPRGCASRWDTVPGRRRSAAPKTPAAPGSSPPDRAGRRGRTGRCARRPPAALPAWPCRCAASAAARPAWPLRSAATRRPAATARRRGAAGAPAALLHDGLVDGAEDAGALRILHVDAHAVAEPEKRRVRLARLDGFVHAHFGQAAIADAAIGDARSVQITLLVGDGAGTDDGARRQLARGGRVRHQPGKTEGHVLARIGLAERFVVQFHQQRQVQLAVAPAVAQFVGRDRHRRKCAGRLGLEKTEALGQFVGDQVAQRDVVDQHHQADGLGRLRDIHPHAHVARDDGHFRLEVDAPVFGQRIDRIARADKTVRAALVHQRIGIKRRRHLGVARLAHQFHVVDIGRAVGPLVGARQRRVAGLLIERPGIDGLAGIERGVHGLQAHRHQVPVVERMLQRGGNLGHRLVQRQVAADHDQAAVAAAVLEGGQLHGRPPWSFGACIQAAWRGALRFQPVPVGVEKIDRLEQRVVDGTDDVDPVRHQARLGGQQLVHGRDFQRQVLHPRRRVVIAVHGGLGGQFEKGQHIAVAGVEEHVHIRVRRLGRRHFVLGNGQHEVHMQVLDVPVDGLLGIAAAIRHVVDLLDFHGCLRGRRFVCVVDDAFRTIKRQTQISCKRDFYYHLSDFSMNPSLRQMRALVALAKTGSFTLAAQHLNLTQSALSGQIKELEQLLGVRPQGPQARHGAGGRAADAVVHPAARGNCRLPRAPSRRPGAAGGQPGGTGIGARVQRRGGFRHRSRPRHHGRYRSRSPVRDAVRGGVPGRAPAAAAGSRHLGRRGPVPVHRAARAVHRAAAARHAHVVPRAVAAPVQRGDVHDHGAGHGACRPGHHGVPAVRRKNAPAVRLANAATRSAGADPALLCVHAQRPRPVAGGREFCGIPETVCDREHVAPARRLTGLAGQMRDVSFAVKNIYNLSNDTLTSACISCADEYSAHRLLRTWRPVPVAPAHCRRRSGTDRRPRGGARGHDTEIPRPGGRAAVACQRPAAAGDEPAVERRHSHASRPAGGDPAQRCAAAGIYRGRRGGGGRADAQLFRAVVAQGVAGPPAAPARRPQQRLHGRGARGAGDFTLHRTASPEHRTAMTADTIAINQKMDQFDGHHSVWLFGYGSLIYKADFPYLQRRPASIANWTRRFWQGSHDHRGTPEAPGRVVTLIEEPGAICHGMAYLVTPEVFVHLDHREKNGYLRLATPIAFDDDAPPDARSVVGLVYIATPDNDAFIGAAPEREIALHIARSAGPSGPNSDYLNHLARALRELGRDDPHRRHDQRPRKLRGIHGVEAAALAGQLQPLGGNLEALAYQVRPHALAFHASAERAVVVFAAAHVAHAVHHALGAVGKVRLQPLVEQRRHFPRQAQHRVVGRHGARVLDRCEQALDLRLRHERDDGGDAHGHRDAGIGQGADGAQPAGRRSGARLQRARNGRVERGERDGHAGQALGGHGRQDVDVALDQRRLGDQADRVVALLQHFQHAPGKLAVALARLVGIGIDAQCNRLGHVAGLGQLAAQHLGRVDLGEDLALEVHARRQAQVAVGGTGKTVDAAMLAATIGIERHAERQIGRRVAAQDGFADFVGDLGFPWRLLFFLARPAIVVGLARVDLEASLQIGDRAAPFLRLARGRRQHHMLLVVFIVDIFILGHGGFLMPVPVPVPVPVPSPVPPPVTLRVATPDAALQLLSLFQREARLIDFTQENLSAYSDADIGAAARVVHEGCSKVLREHFTIEPVRSEAEGSRVVLAEGFDAAAVRLTGNVVGKAPFSGTLSHRGWRSSEVRLPKLAEAHDAAILAPAERRRKDRTRRAGDSPADRAGHHRGTAAAAVVPVPAARRRTGAGREQAAMAARRRRTGWRGRSNGRDGAQPWRHHADPPGVERQELVEPSRRRPPFRPAAGRRARGSHARVAAGSLHPLFVAPAPGVGAGAPGRAVQPAGCHRHHPGIVRSRRARTDGRRRARSRLRQPHPARRTAGGAVQLDPGQRRPLAQGSQAGRHHPGGGRGRRHQRLFADRRAGKRRRAGTAPHRRRRPYPAGRRQYGPGAGAPGRAQAGRQRHPARRLADARPHLRLPHRQGKAAGRRHHRNLAHRGAEPRLQADWRIDPHGAHPRRRRRRHASPGRVPGPPAGRHQRAGRLCRRPQRRCDVPASDGGAVQRRRVQIRAAGRAHHGHHQRLAVPGRRGTGAHAGRRRPRSGGGPRRGVLQLRAARRRRAHSRRHGAVVLRGHRIVDAGHPRHGAADPGAVRGAVRHGRRQRDRTAEPGIRPGGRRAGAVPLLRLLGAPARPDRRPARLLGPGRTAGTERDPGHAVAGRPAIGRRRASALACDGHRIGHARTAGGRQRRPALESGVRRAQQRRINASYRRHESIHPGGARRNRRRRPAAVGALPSGRRRAGGRRPATAVAAGRRGGPGAGGDGPPGAPAGRAGARTTGGQRQELALASQRGPHGAHPAVGRRGRRGQGVAGGGQRLVPGAPARRVEHAFPRPSARTPATGAHHSRLVRRRRPRADAGSGAHGGPARAAAAGRTAGRLLRLAVPPARHARARPGRYPPGADQPHRGGQSPDPRRRQYGPGAGAPGGVAPGRQHCRWHAACQAVGQPPGAVDGALPRRQGAVIGGRCAGSGGRYPARFRLAPDRRFALGQSHARRSGAAGGRWLLSAQPRTRSRAARTRRHHRIRPALCQRRGHHAPPGRLPAPARACRPRGAGHGSRRHLHSRAGHAAAQWRRVPRRCIGPPPAAGTGAVARPAAAGAAQPRSRRGRGARRRGLRPGPGRPGAGDRRRFAAQLLPAAGRRSARGSDAPRHLPAAARQRREPRDPAGRPHVCPAPGPPRALPHRLVDLGSRHAAGGRAGGFAGGRLRAAAADCHRAARPQRRQRAQGNAGAAGGHAERSGHAGSALRGHRPWSPWSPCSARGADAAQPAGRHRQDRPHLRQPRLAGGGQGSQAAARAARSAAGQPRKLDHARAAAPVRRPDRTRQGPPPVVGARARVAQPGRLQPAPGLRPCARRLSHRTIMGAVRRRRAAPQGQPGGRRMVDAVAPRRRWLERRIPAAGAGRFCLQRAGRRRRARPPAVHAGQRQRGRHAAPGRLARTHPRQLQGGNRRVDAGTAGSGHQGRGQGGVE</sequence>
<feature type="region of interest" description="Disordered" evidence="3">
    <location>
        <begin position="6399"/>
        <end position="6550"/>
    </location>
</feature>
<dbReference type="InterPro" id="IPR036568">
    <property type="entry name" value="GGCT-like_sf"/>
</dbReference>
<feature type="compositionally biased region" description="Basic residues" evidence="3">
    <location>
        <begin position="6791"/>
        <end position="6808"/>
    </location>
</feature>
<gene>
    <name evidence="5" type="ORF">Tci_000352</name>
</gene>